<gene>
    <name evidence="1" type="ORF">FED44_10730</name>
</gene>
<dbReference type="AlphaFoldDB" id="A0A5R8Z9F0"/>
<reference evidence="1" key="1">
    <citation type="submission" date="2019-05" db="EMBL/GenBank/DDBJ databases">
        <title>Isolation, diversity and antifungal activity of Actinobacteria from wheat.</title>
        <authorList>
            <person name="Yu B."/>
        </authorList>
    </citation>
    <scope>NUCLEOTIDE SEQUENCE [LARGE SCALE GENOMIC DNA]</scope>
    <source>
        <strain evidence="1">NEAU-HEGS1-5</strain>
    </source>
</reference>
<dbReference type="Proteomes" id="UP000309033">
    <property type="component" value="Unassembled WGS sequence"/>
</dbReference>
<evidence type="ECO:0000313" key="2">
    <source>
        <dbReference type="Proteomes" id="UP000309033"/>
    </source>
</evidence>
<evidence type="ECO:0000313" key="1">
    <source>
        <dbReference type="EMBL" id="TLP62412.1"/>
    </source>
</evidence>
<name>A0A5R8Z9F0_9ACTN</name>
<protein>
    <submittedName>
        <fullName evidence="1">Uncharacterized protein</fullName>
    </submittedName>
</protein>
<comment type="caution">
    <text evidence="1">The sequence shown here is derived from an EMBL/GenBank/DDBJ whole genome shotgun (WGS) entry which is preliminary data.</text>
</comment>
<sequence>MRRVLLWTAASLLVAASMLALLTFTYFWRSPAYYPRPLAASPTETRIIPRSQYSEEHRRPYTYRHGNVVVFGAEHKPASVDLQLRQIDEMWRELRPTVALVEGRLGFLAPGFMDPVEHYGESGHVYALAKKDDVQAYTWEQPLDEHITDLARVHAKDRVALFMVLRPYFSNLRFGKPESPEAFVEEFLGRADHPAIRGEINSIADIDRIWQRDFAGGKDWRDVSDETDLPGYLEQLTEDSNDQRDRYLVRLVSHLSAEGERVFVITGSSHAVLIEPALT</sequence>
<organism evidence="1 2">
    <name type="scientific">Microbispora triticiradicis</name>
    <dbReference type="NCBI Taxonomy" id="2200763"/>
    <lineage>
        <taxon>Bacteria</taxon>
        <taxon>Bacillati</taxon>
        <taxon>Actinomycetota</taxon>
        <taxon>Actinomycetes</taxon>
        <taxon>Streptosporangiales</taxon>
        <taxon>Streptosporangiaceae</taxon>
        <taxon>Microbispora</taxon>
    </lineage>
</organism>
<proteinExistence type="predicted"/>
<accession>A0A5R8Z9F0</accession>
<dbReference type="OrthoDB" id="1433859at2"/>
<dbReference type="EMBL" id="VANP01000003">
    <property type="protein sequence ID" value="TLP62412.1"/>
    <property type="molecule type" value="Genomic_DNA"/>
</dbReference>
<keyword evidence="2" id="KW-1185">Reference proteome</keyword>